<evidence type="ECO:0000313" key="2">
    <source>
        <dbReference type="WBParaSite" id="ES5_v2.g10956.t1"/>
    </source>
</evidence>
<organism evidence="1 2">
    <name type="scientific">Panagrolaimus sp. ES5</name>
    <dbReference type="NCBI Taxonomy" id="591445"/>
    <lineage>
        <taxon>Eukaryota</taxon>
        <taxon>Metazoa</taxon>
        <taxon>Ecdysozoa</taxon>
        <taxon>Nematoda</taxon>
        <taxon>Chromadorea</taxon>
        <taxon>Rhabditida</taxon>
        <taxon>Tylenchina</taxon>
        <taxon>Panagrolaimomorpha</taxon>
        <taxon>Panagrolaimoidea</taxon>
        <taxon>Panagrolaimidae</taxon>
        <taxon>Panagrolaimus</taxon>
    </lineage>
</organism>
<dbReference type="WBParaSite" id="ES5_v2.g10956.t1">
    <property type="protein sequence ID" value="ES5_v2.g10956.t1"/>
    <property type="gene ID" value="ES5_v2.g10956"/>
</dbReference>
<sequence length="134" mass="13954">MAQFGTLIIATFSVLTLLSIYVTAGPIGDRSTTPSTTNPVVEDTTILATTKEVALANETGIVDTLTTEIDIVGGNETHIRQKRSCHVAAVVDLAAVVVDVAVADHAVVDAVDVDVADAEVDVNVVPFKNSPINL</sequence>
<protein>
    <submittedName>
        <fullName evidence="2">Uncharacterized protein</fullName>
    </submittedName>
</protein>
<accession>A0AC34F1V5</accession>
<reference evidence="2" key="1">
    <citation type="submission" date="2022-11" db="UniProtKB">
        <authorList>
            <consortium name="WormBaseParasite"/>
        </authorList>
    </citation>
    <scope>IDENTIFICATION</scope>
</reference>
<name>A0AC34F1V5_9BILA</name>
<evidence type="ECO:0000313" key="1">
    <source>
        <dbReference type="Proteomes" id="UP000887579"/>
    </source>
</evidence>
<dbReference type="Proteomes" id="UP000887579">
    <property type="component" value="Unplaced"/>
</dbReference>
<proteinExistence type="predicted"/>